<keyword evidence="11" id="KW-1185">Reference proteome</keyword>
<dbReference type="InterPro" id="IPR029069">
    <property type="entry name" value="HotDog_dom_sf"/>
</dbReference>
<comment type="similarity">
    <text evidence="1">Belongs to the acyl-ACP thioesterase family.</text>
</comment>
<sequence length="300" mass="34711">MKNCYNQSMIIDNKYTIRHKVLTGNIDGKCRATPMEFAILMQELAAGHYSTTGLSVPHLQKMGLTWVITKQHFEITEYPLWMDDLIVQTWAQPPKGFFCFRDFAFFYAKNGKKTSIDEAFEEKCRIEEGREKSLSIEEGFKELKQPIFRASSCWVILNSETGQPVKPDEKTMGNLAFNEDHMEGKVFAKIPACEKWDTEERFRPTLLDIDMNSHVNNLNYLRWILSYMDADFCKGKLLKTLDTNFVSSAMYGEELICRSSRSENICIHSIIRAKDESEVFKARSEWADEKALSRTLNLSD</sequence>
<keyword evidence="7" id="KW-0275">Fatty acid biosynthesis</keyword>
<dbReference type="GO" id="GO:0000036">
    <property type="term" value="F:acyl carrier activity"/>
    <property type="evidence" value="ECO:0007669"/>
    <property type="project" value="TreeGrafter"/>
</dbReference>
<evidence type="ECO:0000256" key="5">
    <source>
        <dbReference type="ARBA" id="ARBA00022946"/>
    </source>
</evidence>
<keyword evidence="5" id="KW-0809">Transit peptide</keyword>
<feature type="domain" description="Acyl-ACP thioesterase-like C-terminal" evidence="9">
    <location>
        <begin position="197"/>
        <end position="287"/>
    </location>
</feature>
<evidence type="ECO:0000313" key="11">
    <source>
        <dbReference type="Proteomes" id="UP000008212"/>
    </source>
</evidence>
<dbReference type="Proteomes" id="UP000008212">
    <property type="component" value="Chromosome"/>
</dbReference>
<dbReference type="InterPro" id="IPR049427">
    <property type="entry name" value="Acyl-ACP_TE_C"/>
</dbReference>
<evidence type="ECO:0000256" key="3">
    <source>
        <dbReference type="ARBA" id="ARBA00022801"/>
    </source>
</evidence>
<dbReference type="KEGG" id="tde:TDE_2218"/>
<dbReference type="Gene3D" id="3.10.129.10">
    <property type="entry name" value="Hotdog Thioesterase"/>
    <property type="match status" value="1"/>
</dbReference>
<dbReference type="SUPFAM" id="SSF54637">
    <property type="entry name" value="Thioesterase/thiol ester dehydrase-isomerase"/>
    <property type="match status" value="2"/>
</dbReference>
<name>Q73KK0_TREDE</name>
<evidence type="ECO:0000256" key="6">
    <source>
        <dbReference type="ARBA" id="ARBA00023098"/>
    </source>
</evidence>
<dbReference type="eggNOG" id="COG3884">
    <property type="taxonomic scope" value="Bacteria"/>
</dbReference>
<evidence type="ECO:0000313" key="10">
    <source>
        <dbReference type="EMBL" id="AAS12737.1"/>
    </source>
</evidence>
<dbReference type="AlphaFoldDB" id="Q73KK0"/>
<dbReference type="PANTHER" id="PTHR31727">
    <property type="entry name" value="OLEOYL-ACYL CARRIER PROTEIN THIOESTERASE 1, CHLOROPLASTIC"/>
    <property type="match status" value="1"/>
</dbReference>
<accession>Q73KK0</accession>
<evidence type="ECO:0000256" key="1">
    <source>
        <dbReference type="ARBA" id="ARBA00006500"/>
    </source>
</evidence>
<organism evidence="10 11">
    <name type="scientific">Treponema denticola (strain ATCC 35405 / DSM 14222 / CIP 103919 / JCM 8153 / KCTC 15104)</name>
    <dbReference type="NCBI Taxonomy" id="243275"/>
    <lineage>
        <taxon>Bacteria</taxon>
        <taxon>Pseudomonadati</taxon>
        <taxon>Spirochaetota</taxon>
        <taxon>Spirochaetia</taxon>
        <taxon>Spirochaetales</taxon>
        <taxon>Treponemataceae</taxon>
        <taxon>Treponema</taxon>
    </lineage>
</organism>
<dbReference type="HOGENOM" id="CLU_045466_2_0_12"/>
<gene>
    <name evidence="10" type="ordered locus">TDE_2218</name>
</gene>
<dbReference type="OrthoDB" id="9801517at2"/>
<keyword evidence="6" id="KW-0443">Lipid metabolism</keyword>
<keyword evidence="2" id="KW-0444">Lipid biosynthesis</keyword>
<evidence type="ECO:0000256" key="7">
    <source>
        <dbReference type="ARBA" id="ARBA00023160"/>
    </source>
</evidence>
<dbReference type="InterPro" id="IPR045023">
    <property type="entry name" value="FATA/B"/>
</dbReference>
<keyword evidence="3" id="KW-0378">Hydrolase</keyword>
<reference evidence="10 11" key="1">
    <citation type="journal article" date="2004" name="Proc. Natl. Acad. Sci. U.S.A.">
        <title>Comparison of the genome of the oral pathogen Treponema denticola with other spirochete genomes.</title>
        <authorList>
            <person name="Seshadri R."/>
            <person name="Myers G.S."/>
            <person name="Tettelin H."/>
            <person name="Eisen J.A."/>
            <person name="Heidelberg J.F."/>
            <person name="Dodson R.J."/>
            <person name="Davidsen T.M."/>
            <person name="DeBoy R.T."/>
            <person name="Fouts D.E."/>
            <person name="Haft D.H."/>
            <person name="Selengut J."/>
            <person name="Ren Q."/>
            <person name="Brinkac L.M."/>
            <person name="Madupu R."/>
            <person name="Kolonay J."/>
            <person name="Durkin S.A."/>
            <person name="Daugherty S.C."/>
            <person name="Shetty J."/>
            <person name="Shvartsbeyn A."/>
            <person name="Gebregeorgis E."/>
            <person name="Geer K."/>
            <person name="Tsegaye G."/>
            <person name="Malek J."/>
            <person name="Ayodeji B."/>
            <person name="Shatsman S."/>
            <person name="McLeod M.P."/>
            <person name="Smajs D."/>
            <person name="Howell J.K."/>
            <person name="Pal S."/>
            <person name="Amin A."/>
            <person name="Vashisth P."/>
            <person name="McNeill T.Z."/>
            <person name="Xiang Q."/>
            <person name="Sodergren E."/>
            <person name="Baca E."/>
            <person name="Weinstock G.M."/>
            <person name="Norris S.J."/>
            <person name="Fraser C.M."/>
            <person name="Paulsen I.T."/>
        </authorList>
    </citation>
    <scope>NUCLEOTIDE SEQUENCE [LARGE SCALE GENOMIC DNA]</scope>
    <source>
        <strain evidence="11">ATCC 35405 / DSM 14222 / CIP 103919 / JCM 8153 / KCTC 15104</strain>
    </source>
</reference>
<dbReference type="GO" id="GO:0016297">
    <property type="term" value="F:fatty acyl-[ACP] hydrolase activity"/>
    <property type="evidence" value="ECO:0007669"/>
    <property type="project" value="InterPro"/>
</dbReference>
<keyword evidence="4" id="KW-0276">Fatty acid metabolism</keyword>
<dbReference type="PATRIC" id="fig|243275.7.peg.2095"/>
<dbReference type="PaxDb" id="243275-TDE_2218"/>
<dbReference type="EMBL" id="AE017226">
    <property type="protein sequence ID" value="AAS12737.1"/>
    <property type="molecule type" value="Genomic_DNA"/>
</dbReference>
<dbReference type="Pfam" id="PF01643">
    <property type="entry name" value="Acyl-ACP_TE"/>
    <property type="match status" value="1"/>
</dbReference>
<proteinExistence type="inferred from homology"/>
<evidence type="ECO:0000259" key="9">
    <source>
        <dbReference type="Pfam" id="PF20791"/>
    </source>
</evidence>
<evidence type="ECO:0000256" key="4">
    <source>
        <dbReference type="ARBA" id="ARBA00022832"/>
    </source>
</evidence>
<feature type="domain" description="Acyl-ACP thioesterase N-terminal hotdog" evidence="8">
    <location>
        <begin position="13"/>
        <end position="113"/>
    </location>
</feature>
<dbReference type="Pfam" id="PF20791">
    <property type="entry name" value="Acyl-ACP_TE_C"/>
    <property type="match status" value="1"/>
</dbReference>
<evidence type="ECO:0000256" key="2">
    <source>
        <dbReference type="ARBA" id="ARBA00022516"/>
    </source>
</evidence>
<dbReference type="InterPro" id="IPR002864">
    <property type="entry name" value="Acyl-ACP_thioesterase_NHD"/>
</dbReference>
<protein>
    <submittedName>
        <fullName evidence="10">Conserved domain protein</fullName>
    </submittedName>
</protein>
<dbReference type="PANTHER" id="PTHR31727:SF6">
    <property type="entry name" value="OLEOYL-ACYL CARRIER PROTEIN THIOESTERASE 1, CHLOROPLASTIC"/>
    <property type="match status" value="1"/>
</dbReference>
<evidence type="ECO:0000259" key="8">
    <source>
        <dbReference type="Pfam" id="PF01643"/>
    </source>
</evidence>